<name>A0ABW1IP79_9BACL</name>
<dbReference type="RefSeq" id="WP_379894185.1">
    <property type="nucleotide sequence ID" value="NZ_CBCSCT010000066.1"/>
</dbReference>
<evidence type="ECO:0000313" key="1">
    <source>
        <dbReference type="EMBL" id="MFC5986875.1"/>
    </source>
</evidence>
<evidence type="ECO:0000313" key="2">
    <source>
        <dbReference type="Proteomes" id="UP001596250"/>
    </source>
</evidence>
<keyword evidence="2" id="KW-1185">Reference proteome</keyword>
<dbReference type="InterPro" id="IPR000801">
    <property type="entry name" value="Esterase-like"/>
</dbReference>
<dbReference type="Gene3D" id="3.40.50.1820">
    <property type="entry name" value="alpha/beta hydrolase"/>
    <property type="match status" value="1"/>
</dbReference>
<keyword evidence="1" id="KW-0378">Hydrolase</keyword>
<reference evidence="2" key="1">
    <citation type="journal article" date="2019" name="Int. J. Syst. Evol. Microbiol.">
        <title>The Global Catalogue of Microorganisms (GCM) 10K type strain sequencing project: providing services to taxonomists for standard genome sequencing and annotation.</title>
        <authorList>
            <consortium name="The Broad Institute Genomics Platform"/>
            <consortium name="The Broad Institute Genome Sequencing Center for Infectious Disease"/>
            <person name="Wu L."/>
            <person name="Ma J."/>
        </authorList>
    </citation>
    <scope>NUCLEOTIDE SEQUENCE [LARGE SCALE GENOMIC DNA]</scope>
    <source>
        <strain evidence="2">CCM 8749</strain>
    </source>
</reference>
<dbReference type="PANTHER" id="PTHR48098:SF1">
    <property type="entry name" value="DIACYLGLYCEROL ACYLTRANSFERASE_MYCOLYLTRANSFERASE AG85A"/>
    <property type="match status" value="1"/>
</dbReference>
<gene>
    <name evidence="1" type="ORF">ACFPXP_10645</name>
</gene>
<dbReference type="EMBL" id="JBHSQV010000140">
    <property type="protein sequence ID" value="MFC5986875.1"/>
    <property type="molecule type" value="Genomic_DNA"/>
</dbReference>
<dbReference type="Proteomes" id="UP001596250">
    <property type="component" value="Unassembled WGS sequence"/>
</dbReference>
<accession>A0ABW1IP79</accession>
<proteinExistence type="predicted"/>
<protein>
    <submittedName>
        <fullName evidence="1">Alpha/beta hydrolase</fullName>
    </submittedName>
</protein>
<organism evidence="1 2">
    <name type="scientific">Marinicrinis lubricantis</name>
    <dbReference type="NCBI Taxonomy" id="2086470"/>
    <lineage>
        <taxon>Bacteria</taxon>
        <taxon>Bacillati</taxon>
        <taxon>Bacillota</taxon>
        <taxon>Bacilli</taxon>
        <taxon>Bacillales</taxon>
        <taxon>Paenibacillaceae</taxon>
    </lineage>
</organism>
<comment type="caution">
    <text evidence="1">The sequence shown here is derived from an EMBL/GenBank/DDBJ whole genome shotgun (WGS) entry which is preliminary data.</text>
</comment>
<dbReference type="Pfam" id="PF00756">
    <property type="entry name" value="Esterase"/>
    <property type="match status" value="1"/>
</dbReference>
<dbReference type="InterPro" id="IPR050583">
    <property type="entry name" value="Mycobacterial_A85_antigen"/>
</dbReference>
<dbReference type="PANTHER" id="PTHR48098">
    <property type="entry name" value="ENTEROCHELIN ESTERASE-RELATED"/>
    <property type="match status" value="1"/>
</dbReference>
<sequence length="261" mass="29789">MAWLHVHFHSEVLRMPVSMEVLLPQHVAGGWRKTKDPGPYPTLYLLHGMSDDHTSWMRRTSIERYVEGKPLAVVMPAGHLSFYTDMAFGRNYSRFITEELPAFCERMYPLSNQREDRFIAGLSMGGYGAMKAALNAPERYAAAASFSGATDALRAFQSLPSQLVTDVFGSKEKLEGGENDLFAEASRLAASDLPKPRLYMWCGTEDFLYEENVRFQYHVKSLGLPLEYEEGPGDHSWQYWDRCIERTIPWLLMNRSSKGEE</sequence>
<dbReference type="GO" id="GO:0016787">
    <property type="term" value="F:hydrolase activity"/>
    <property type="evidence" value="ECO:0007669"/>
    <property type="project" value="UniProtKB-KW"/>
</dbReference>
<dbReference type="SUPFAM" id="SSF53474">
    <property type="entry name" value="alpha/beta-Hydrolases"/>
    <property type="match status" value="1"/>
</dbReference>
<dbReference type="InterPro" id="IPR029058">
    <property type="entry name" value="AB_hydrolase_fold"/>
</dbReference>